<dbReference type="PANTHER" id="PTHR48207:SF3">
    <property type="entry name" value="SUCCINATE--HYDROXYMETHYLGLUTARATE COA-TRANSFERASE"/>
    <property type="match status" value="1"/>
</dbReference>
<dbReference type="Proteomes" id="UP000465361">
    <property type="component" value="Unassembled WGS sequence"/>
</dbReference>
<dbReference type="Gene3D" id="3.40.50.10540">
    <property type="entry name" value="Crotonobetainyl-coa:carnitine coa-transferase, domain 1"/>
    <property type="match status" value="3"/>
</dbReference>
<organism evidence="2 3">
    <name type="scientific">Mycobacterium botniense</name>
    <dbReference type="NCBI Taxonomy" id="84962"/>
    <lineage>
        <taxon>Bacteria</taxon>
        <taxon>Bacillati</taxon>
        <taxon>Actinomycetota</taxon>
        <taxon>Actinomycetes</taxon>
        <taxon>Mycobacteriales</taxon>
        <taxon>Mycobacteriaceae</taxon>
        <taxon>Mycobacterium</taxon>
    </lineage>
</organism>
<name>A0A7I9XXQ5_9MYCO</name>
<dbReference type="InterPro" id="IPR003673">
    <property type="entry name" value="CoA-Trfase_fam_III"/>
</dbReference>
<protein>
    <recommendedName>
        <fullName evidence="4">CoA transferase</fullName>
    </recommendedName>
</protein>
<dbReference type="InterPro" id="IPR023606">
    <property type="entry name" value="CoA-Trfase_III_dom_1_sf"/>
</dbReference>
<evidence type="ECO:0000256" key="1">
    <source>
        <dbReference type="ARBA" id="ARBA00022679"/>
    </source>
</evidence>
<keyword evidence="3" id="KW-1185">Reference proteome</keyword>
<evidence type="ECO:0008006" key="4">
    <source>
        <dbReference type="Google" id="ProtNLM"/>
    </source>
</evidence>
<keyword evidence="1" id="KW-0808">Transferase</keyword>
<dbReference type="EMBL" id="BLKW01000002">
    <property type="protein sequence ID" value="GFG74558.1"/>
    <property type="molecule type" value="Genomic_DNA"/>
</dbReference>
<evidence type="ECO:0000313" key="3">
    <source>
        <dbReference type="Proteomes" id="UP000465361"/>
    </source>
</evidence>
<evidence type="ECO:0000313" key="2">
    <source>
        <dbReference type="EMBL" id="GFG74558.1"/>
    </source>
</evidence>
<dbReference type="SUPFAM" id="SSF89796">
    <property type="entry name" value="CoA-transferase family III (CaiB/BaiF)"/>
    <property type="match status" value="2"/>
</dbReference>
<dbReference type="Pfam" id="PF02515">
    <property type="entry name" value="CoA_transf_3"/>
    <property type="match status" value="2"/>
</dbReference>
<dbReference type="PANTHER" id="PTHR48207">
    <property type="entry name" value="SUCCINATE--HYDROXYMETHYLGLUTARATE COA-TRANSFERASE"/>
    <property type="match status" value="1"/>
</dbReference>
<dbReference type="GO" id="GO:0008410">
    <property type="term" value="F:CoA-transferase activity"/>
    <property type="evidence" value="ECO:0007669"/>
    <property type="project" value="TreeGrafter"/>
</dbReference>
<dbReference type="AlphaFoldDB" id="A0A7I9XXQ5"/>
<reference evidence="2 3" key="1">
    <citation type="journal article" date="2019" name="Emerg. Microbes Infect.">
        <title>Comprehensive subspecies identification of 175 nontuberculous mycobacteria species based on 7547 genomic profiles.</title>
        <authorList>
            <person name="Matsumoto Y."/>
            <person name="Kinjo T."/>
            <person name="Motooka D."/>
            <person name="Nabeya D."/>
            <person name="Jung N."/>
            <person name="Uechi K."/>
            <person name="Horii T."/>
            <person name="Iida T."/>
            <person name="Fujita J."/>
            <person name="Nakamura S."/>
        </authorList>
    </citation>
    <scope>NUCLEOTIDE SEQUENCE [LARGE SCALE GENOMIC DNA]</scope>
    <source>
        <strain evidence="2 3">JCM 17322</strain>
    </source>
</reference>
<gene>
    <name evidence="2" type="ORF">MBOT_19230</name>
</gene>
<dbReference type="InterPro" id="IPR050483">
    <property type="entry name" value="CoA-transferase_III_domain"/>
</dbReference>
<proteinExistence type="predicted"/>
<dbReference type="RefSeq" id="WP_281352719.1">
    <property type="nucleotide sequence ID" value="NZ_BLKW01000002.1"/>
</dbReference>
<comment type="caution">
    <text evidence="2">The sequence shown here is derived from an EMBL/GenBank/DDBJ whole genome shotgun (WGS) entry which is preliminary data.</text>
</comment>
<accession>A0A7I9XXQ5</accession>
<sequence length="189" mass="19693">MASLEQAVSAPMCTRVLADSGARVIKIGNPNGGDFVRYDDAVNGLAAHLCIARAELSQRRPRVIGLEIGGYGPGGPLSHQRAYDALAQAESGAQNTADAAGIDNARYNRPSEVLTPSQLAARNRWRQIDIPAGPIPSLLPPSVISGYQPPMGAVPGLRQHTDSVLAELGMTSADIAALHVQGVAGPVCR</sequence>